<dbReference type="InterPro" id="IPR011500">
    <property type="entry name" value="GPCR_3_9-Cys_dom"/>
</dbReference>
<dbReference type="GeneTree" id="ENSGT00950000183069"/>
<keyword evidence="8" id="KW-0675">Receptor</keyword>
<dbReference type="PRINTS" id="PR01535">
    <property type="entry name" value="VOMERONASL2R"/>
</dbReference>
<keyword evidence="3 11" id="KW-0812">Transmembrane</keyword>
<evidence type="ECO:0000313" key="14">
    <source>
        <dbReference type="Ensembl" id="ENSRNOP00000106638.1"/>
    </source>
</evidence>
<keyword evidence="4 12" id="KW-0732">Signal</keyword>
<keyword evidence="7 11" id="KW-0472">Membrane</keyword>
<evidence type="ECO:0000256" key="5">
    <source>
        <dbReference type="ARBA" id="ARBA00022989"/>
    </source>
</evidence>
<dbReference type="InterPro" id="IPR000337">
    <property type="entry name" value="GPCR_3"/>
</dbReference>
<dbReference type="CDD" id="cd15283">
    <property type="entry name" value="7tmC_V2R_pheromone"/>
    <property type="match status" value="1"/>
</dbReference>
<dbReference type="PANTHER" id="PTHR24061:SF411">
    <property type="entry name" value="VOMERONASAL 2, RECEPTOR 10-RELATED"/>
    <property type="match status" value="1"/>
</dbReference>
<evidence type="ECO:0000256" key="1">
    <source>
        <dbReference type="ARBA" id="ARBA00004651"/>
    </source>
</evidence>
<dbReference type="Gene3D" id="3.40.50.2300">
    <property type="match status" value="2"/>
</dbReference>
<dbReference type="Pfam" id="PF01094">
    <property type="entry name" value="ANF_receptor"/>
    <property type="match status" value="1"/>
</dbReference>
<dbReference type="RGD" id="1587358">
    <property type="gene designation" value="Vom2r-ps113"/>
</dbReference>
<proteinExistence type="predicted"/>
<dbReference type="Ensembl" id="ENSRNOT00000073973.4">
    <property type="protein sequence ID" value="ENSRNOP00000106638.1"/>
    <property type="gene ID" value="ENSRNOG00000068730.2"/>
</dbReference>
<accession>A0ABK0LRX2</accession>
<feature type="transmembrane region" description="Helical" evidence="11">
    <location>
        <begin position="577"/>
        <end position="601"/>
    </location>
</feature>
<dbReference type="PRINTS" id="PR00248">
    <property type="entry name" value="GPCRMGR"/>
</dbReference>
<evidence type="ECO:0000256" key="2">
    <source>
        <dbReference type="ARBA" id="ARBA00022475"/>
    </source>
</evidence>
<keyword evidence="15" id="KW-1185">Reference proteome</keyword>
<reference evidence="14" key="1">
    <citation type="submission" date="2024-01" db="EMBL/GenBank/DDBJ databases">
        <title>GRCr8: a new rat reference genome assembly contstructed from accurate long reads and long range scaffolding.</title>
        <authorList>
            <person name="Doris P.A."/>
            <person name="Kalbfleisch T."/>
            <person name="Li K."/>
            <person name="Howe K."/>
            <person name="Wood J."/>
        </authorList>
    </citation>
    <scope>NUCLEOTIDE SEQUENCE [LARGE SCALE GENOMIC DNA]</scope>
    <source>
        <strain evidence="14">Brown Norway</strain>
    </source>
</reference>
<dbReference type="Pfam" id="PF00003">
    <property type="entry name" value="7tm_3"/>
    <property type="match status" value="1"/>
</dbReference>
<keyword evidence="2" id="KW-1003">Cell membrane</keyword>
<feature type="transmembrane region" description="Helical" evidence="11">
    <location>
        <begin position="507"/>
        <end position="532"/>
    </location>
</feature>
<evidence type="ECO:0000256" key="9">
    <source>
        <dbReference type="ARBA" id="ARBA00023180"/>
    </source>
</evidence>
<evidence type="ECO:0000256" key="6">
    <source>
        <dbReference type="ARBA" id="ARBA00023040"/>
    </source>
</evidence>
<evidence type="ECO:0000256" key="7">
    <source>
        <dbReference type="ARBA" id="ARBA00023136"/>
    </source>
</evidence>
<dbReference type="Pfam" id="PF07562">
    <property type="entry name" value="NCD3G"/>
    <property type="match status" value="1"/>
</dbReference>
<keyword evidence="6" id="KW-0297">G-protein coupled receptor</keyword>
<dbReference type="PANTHER" id="PTHR24061">
    <property type="entry name" value="CALCIUM-SENSING RECEPTOR-RELATED"/>
    <property type="match status" value="1"/>
</dbReference>
<feature type="chain" id="PRO_5047157700" evidence="12">
    <location>
        <begin position="22"/>
        <end position="773"/>
    </location>
</feature>
<dbReference type="InterPro" id="IPR028082">
    <property type="entry name" value="Peripla_BP_I"/>
</dbReference>
<evidence type="ECO:0000256" key="8">
    <source>
        <dbReference type="ARBA" id="ARBA00023170"/>
    </source>
</evidence>
<feature type="transmembrane region" description="Helical" evidence="11">
    <location>
        <begin position="544"/>
        <end position="565"/>
    </location>
</feature>
<feature type="signal peptide" evidence="12">
    <location>
        <begin position="1"/>
        <end position="21"/>
    </location>
</feature>
<evidence type="ECO:0000256" key="3">
    <source>
        <dbReference type="ARBA" id="ARBA00022692"/>
    </source>
</evidence>
<reference evidence="14" key="2">
    <citation type="submission" date="2025-08" db="UniProtKB">
        <authorList>
            <consortium name="Ensembl"/>
        </authorList>
    </citation>
    <scope>IDENTIFICATION</scope>
    <source>
        <strain evidence="14">Brown Norway</strain>
    </source>
</reference>
<protein>
    <submittedName>
        <fullName evidence="14">Vomeronasal 2 receptor, pseudogene 113</fullName>
    </submittedName>
</protein>
<dbReference type="Proteomes" id="UP000002494">
    <property type="component" value="Chromosome 14"/>
</dbReference>
<feature type="transmembrane region" description="Helical" evidence="11">
    <location>
        <begin position="621"/>
        <end position="645"/>
    </location>
</feature>
<feature type="domain" description="G-protein coupled receptors family 3 profile" evidence="13">
    <location>
        <begin position="507"/>
        <end position="762"/>
    </location>
</feature>
<comment type="subcellular location">
    <subcellularLocation>
        <location evidence="1">Cell membrane</location>
        <topology evidence="1">Multi-pass membrane protein</topology>
    </subcellularLocation>
</comment>
<evidence type="ECO:0000256" key="12">
    <source>
        <dbReference type="SAM" id="SignalP"/>
    </source>
</evidence>
<feature type="transmembrane region" description="Helical" evidence="11">
    <location>
        <begin position="727"/>
        <end position="749"/>
    </location>
</feature>
<keyword evidence="5 11" id="KW-1133">Transmembrane helix</keyword>
<gene>
    <name evidence="14" type="primary">Vom2r-ps113</name>
</gene>
<keyword evidence="10" id="KW-0807">Transducer</keyword>
<reference evidence="14" key="3">
    <citation type="submission" date="2025-09" db="UniProtKB">
        <authorList>
            <consortium name="Ensembl"/>
        </authorList>
    </citation>
    <scope>IDENTIFICATION</scope>
    <source>
        <strain evidence="14">Brown Norway</strain>
    </source>
</reference>
<feature type="transmembrane region" description="Helical" evidence="11">
    <location>
        <begin position="665"/>
        <end position="689"/>
    </location>
</feature>
<dbReference type="PROSITE" id="PS50259">
    <property type="entry name" value="G_PROTEIN_RECEP_F3_4"/>
    <property type="match status" value="1"/>
</dbReference>
<sequence length="773" mass="88418">MKKLCAFTAAFLFLKFSLILCNLTELNCFWRIKNSEDNYRDLRNDCGFVLLVFEEPIEENFYNHVINFRIPARKYEFFLVMFFATDEINKNPYLLSNMTLIFSIIVGMCENTLGVLDIAYSQQNNSFDLINYSCGIQPYCDIDLTGPSWTTSLKLSIYSSTPKIFFGPFNPNLSDHDQFPYVYQVATKDTYLFQGMVSLMLHFRWTWIGLVISDDDQGIQFLSDLKEKIHKHEICLAFVNMIPENMQIYRTRAKIYDQQLMTSSAKVVIIYGEMNSTLEVSFRRWAYLGAQRIWITTSQWDVITKKDFSLDFFHGTVTFAHLHSDIAEFRNFMQTINTSKYPVDISQSMLGWNHFNCSILKNNSKMDYFTFNNSLEWLAQHTFDMVLSEEGYNLYNAVYAVAHTYHELISQQVESQKITKPKGVFTDCRQVPSSMCSVTCTAGFRKIHQKQATDCCFDCVQCPENEVSNDTADMEECMRCRDDTYANVEQTQCLQRAVSFLGYEDPLGMTLGCMALSFSAITVLVLVTFVKYKDTPIVKANNRILSYILLISLVFCFLCPLLFIGHPNQATCILQQITFGVFFTVAVSTVLAKTITVLTAFKLTTPGRKIRKIMIKGAANLLIPICTVIQLVLCGIWLGTSPPFIDRDMQSEHGKTIIICNKGSVIAFHFVLGYLGSLALGSFTVAFLARNLPDRFNEAKFLTFSMLVFYSVWITFLPVYHSTRGKVMVVVEVFSILASSAGLLGCIFVPKCYVLLIRPDLNFCQKKHKLLHQ</sequence>
<dbReference type="InterPro" id="IPR017978">
    <property type="entry name" value="GPCR_3_C"/>
</dbReference>
<keyword evidence="9" id="KW-0325">Glycoprotein</keyword>
<evidence type="ECO:0000313" key="15">
    <source>
        <dbReference type="Proteomes" id="UP000002494"/>
    </source>
</evidence>
<evidence type="ECO:0000256" key="4">
    <source>
        <dbReference type="ARBA" id="ARBA00022729"/>
    </source>
</evidence>
<dbReference type="InterPro" id="IPR001828">
    <property type="entry name" value="ANF_lig-bd_rcpt"/>
</dbReference>
<dbReference type="InterPro" id="IPR000068">
    <property type="entry name" value="GPCR_3_Ca_sens_rcpt-rel"/>
</dbReference>
<name>A0ABK0LRX2_RAT</name>
<organism evidence="14 15">
    <name type="scientific">Rattus norvegicus</name>
    <name type="common">Rat</name>
    <dbReference type="NCBI Taxonomy" id="10116"/>
    <lineage>
        <taxon>Eukaryota</taxon>
        <taxon>Metazoa</taxon>
        <taxon>Chordata</taxon>
        <taxon>Craniata</taxon>
        <taxon>Vertebrata</taxon>
        <taxon>Euteleostomi</taxon>
        <taxon>Mammalia</taxon>
        <taxon>Eutheria</taxon>
        <taxon>Euarchontoglires</taxon>
        <taxon>Glires</taxon>
        <taxon>Rodentia</taxon>
        <taxon>Myomorpha</taxon>
        <taxon>Muroidea</taxon>
        <taxon>Muridae</taxon>
        <taxon>Murinae</taxon>
        <taxon>Rattus</taxon>
    </lineage>
</organism>
<evidence type="ECO:0000259" key="13">
    <source>
        <dbReference type="PROSITE" id="PS50259"/>
    </source>
</evidence>
<evidence type="ECO:0000256" key="11">
    <source>
        <dbReference type="SAM" id="Phobius"/>
    </source>
</evidence>
<feature type="transmembrane region" description="Helical" evidence="11">
    <location>
        <begin position="701"/>
        <end position="721"/>
    </location>
</feature>
<dbReference type="SUPFAM" id="SSF53822">
    <property type="entry name" value="Periplasmic binding protein-like I"/>
    <property type="match status" value="1"/>
</dbReference>
<evidence type="ECO:0000256" key="10">
    <source>
        <dbReference type="ARBA" id="ARBA00023224"/>
    </source>
</evidence>
<dbReference type="InterPro" id="IPR004073">
    <property type="entry name" value="GPCR_3_vmron_rcpt_2"/>
</dbReference>